<dbReference type="AlphaFoldDB" id="A0A540VYZ3"/>
<proteinExistence type="predicted"/>
<evidence type="ECO:0000313" key="1">
    <source>
        <dbReference type="EMBL" id="TQF01947.1"/>
    </source>
</evidence>
<dbReference type="EMBL" id="VIGB01000003">
    <property type="protein sequence ID" value="TQF01947.1"/>
    <property type="molecule type" value="Genomic_DNA"/>
</dbReference>
<gene>
    <name evidence="1" type="ORF">E6W39_06265</name>
</gene>
<organism evidence="1 2">
    <name type="scientific">Kitasatospora acidiphila</name>
    <dbReference type="NCBI Taxonomy" id="2567942"/>
    <lineage>
        <taxon>Bacteria</taxon>
        <taxon>Bacillati</taxon>
        <taxon>Actinomycetota</taxon>
        <taxon>Actinomycetes</taxon>
        <taxon>Kitasatosporales</taxon>
        <taxon>Streptomycetaceae</taxon>
        <taxon>Kitasatospora</taxon>
    </lineage>
</organism>
<dbReference type="Proteomes" id="UP000319103">
    <property type="component" value="Unassembled WGS sequence"/>
</dbReference>
<reference evidence="1 2" key="1">
    <citation type="submission" date="2019-06" db="EMBL/GenBank/DDBJ databases">
        <title>Description of Kitasatospora acidophila sp. nov. isolated from pine grove soil, and reclassification of Streptomyces novaecaesareae to Kitasatospora novaeceasareae comb. nov.</title>
        <authorList>
            <person name="Kim M.J."/>
        </authorList>
    </citation>
    <scope>NUCLEOTIDE SEQUENCE [LARGE SCALE GENOMIC DNA]</scope>
    <source>
        <strain evidence="1 2">MMS16-CNU292</strain>
    </source>
</reference>
<protein>
    <submittedName>
        <fullName evidence="1">Uncharacterized protein</fullName>
    </submittedName>
</protein>
<dbReference type="InterPro" id="IPR045864">
    <property type="entry name" value="aa-tRNA-synth_II/BPL/LPL"/>
</dbReference>
<evidence type="ECO:0000313" key="2">
    <source>
        <dbReference type="Proteomes" id="UP000319103"/>
    </source>
</evidence>
<dbReference type="Gene3D" id="3.30.930.10">
    <property type="entry name" value="Bira Bifunctional Protein, Domain 2"/>
    <property type="match status" value="1"/>
</dbReference>
<sequence length="60" mass="6653">MLRCSAWAHAVVAVCRPPLKYRASTCRLATSRVPPAILEQHQQPDGSVTVPEVLCPWLKN</sequence>
<accession>A0A540VYZ3</accession>
<comment type="caution">
    <text evidence="1">The sequence shown here is derived from an EMBL/GenBank/DDBJ whole genome shotgun (WGS) entry which is preliminary data.</text>
</comment>
<name>A0A540VYZ3_9ACTN</name>
<keyword evidence="2" id="KW-1185">Reference proteome</keyword>